<dbReference type="Proteomes" id="UP000053257">
    <property type="component" value="Unassembled WGS sequence"/>
</dbReference>
<name>A0A0C3S5A2_PHLG1</name>
<dbReference type="EMBL" id="KN840542">
    <property type="protein sequence ID" value="KIP05487.1"/>
    <property type="molecule type" value="Genomic_DNA"/>
</dbReference>
<protein>
    <submittedName>
        <fullName evidence="1">Uncharacterized protein</fullName>
    </submittedName>
</protein>
<keyword evidence="2" id="KW-1185">Reference proteome</keyword>
<evidence type="ECO:0000313" key="2">
    <source>
        <dbReference type="Proteomes" id="UP000053257"/>
    </source>
</evidence>
<sequence length="172" mass="17984">MPAAPNGVCHVKGACAVDDAQRSVRDAGKLNRILPATRPANPLHRHAIVVTPHCPRCALSGARAGNIVATTSPFLSWPRIGAHVFRSRGLLRCGPARAQGTRSDATSLNRFGAPGAVVAGTPLPVDAAPGLVVEQTADVLRAQVHVFVVAVDARIELCASYREGPLDRRAAP</sequence>
<accession>A0A0C3S5A2</accession>
<organism evidence="1 2">
    <name type="scientific">Phlebiopsis gigantea (strain 11061_1 CR5-6)</name>
    <name type="common">White-rot fungus</name>
    <name type="synonym">Peniophora gigantea</name>
    <dbReference type="NCBI Taxonomy" id="745531"/>
    <lineage>
        <taxon>Eukaryota</taxon>
        <taxon>Fungi</taxon>
        <taxon>Dikarya</taxon>
        <taxon>Basidiomycota</taxon>
        <taxon>Agaricomycotina</taxon>
        <taxon>Agaricomycetes</taxon>
        <taxon>Polyporales</taxon>
        <taxon>Phanerochaetaceae</taxon>
        <taxon>Phlebiopsis</taxon>
    </lineage>
</organism>
<gene>
    <name evidence="1" type="ORF">PHLGIDRAFT_119785</name>
</gene>
<dbReference type="HOGENOM" id="CLU_1555820_0_0_1"/>
<proteinExistence type="predicted"/>
<reference evidence="1 2" key="1">
    <citation type="journal article" date="2014" name="PLoS Genet.">
        <title>Analysis of the Phlebiopsis gigantea genome, transcriptome and secretome provides insight into its pioneer colonization strategies of wood.</title>
        <authorList>
            <person name="Hori C."/>
            <person name="Ishida T."/>
            <person name="Igarashi K."/>
            <person name="Samejima M."/>
            <person name="Suzuki H."/>
            <person name="Master E."/>
            <person name="Ferreira P."/>
            <person name="Ruiz-Duenas F.J."/>
            <person name="Held B."/>
            <person name="Canessa P."/>
            <person name="Larrondo L.F."/>
            <person name="Schmoll M."/>
            <person name="Druzhinina I.S."/>
            <person name="Kubicek C.P."/>
            <person name="Gaskell J.A."/>
            <person name="Kersten P."/>
            <person name="St John F."/>
            <person name="Glasner J."/>
            <person name="Sabat G."/>
            <person name="Splinter BonDurant S."/>
            <person name="Syed K."/>
            <person name="Yadav J."/>
            <person name="Mgbeahuruike A.C."/>
            <person name="Kovalchuk A."/>
            <person name="Asiegbu F.O."/>
            <person name="Lackner G."/>
            <person name="Hoffmeister D."/>
            <person name="Rencoret J."/>
            <person name="Gutierrez A."/>
            <person name="Sun H."/>
            <person name="Lindquist E."/>
            <person name="Barry K."/>
            <person name="Riley R."/>
            <person name="Grigoriev I.V."/>
            <person name="Henrissat B."/>
            <person name="Kues U."/>
            <person name="Berka R.M."/>
            <person name="Martinez A.T."/>
            <person name="Covert S.F."/>
            <person name="Blanchette R.A."/>
            <person name="Cullen D."/>
        </authorList>
    </citation>
    <scope>NUCLEOTIDE SEQUENCE [LARGE SCALE GENOMIC DNA]</scope>
    <source>
        <strain evidence="1 2">11061_1 CR5-6</strain>
    </source>
</reference>
<dbReference type="AlphaFoldDB" id="A0A0C3S5A2"/>
<evidence type="ECO:0000313" key="1">
    <source>
        <dbReference type="EMBL" id="KIP05487.1"/>
    </source>
</evidence>